<dbReference type="UniPathway" id="UPA00053">
    <property type="reaction ID" value="UER00088"/>
</dbReference>
<dbReference type="InterPro" id="IPR000623">
    <property type="entry name" value="Shikimate_kinase/TSH1"/>
</dbReference>
<evidence type="ECO:0000256" key="5">
    <source>
        <dbReference type="ARBA" id="ARBA00022840"/>
    </source>
</evidence>
<dbReference type="GO" id="GO:0008652">
    <property type="term" value="P:amino acid biosynthetic process"/>
    <property type="evidence" value="ECO:0007669"/>
    <property type="project" value="UniProtKB-KW"/>
</dbReference>
<keyword evidence="6 7" id="KW-0057">Aromatic amino acid biosynthesis</keyword>
<dbReference type="GO" id="GO:0004765">
    <property type="term" value="F:shikimate kinase activity"/>
    <property type="evidence" value="ECO:0007669"/>
    <property type="project" value="UniProtKB-UniRule"/>
</dbReference>
<evidence type="ECO:0000256" key="7">
    <source>
        <dbReference type="HAMAP-Rule" id="MF_00109"/>
    </source>
</evidence>
<dbReference type="Gene3D" id="3.40.50.300">
    <property type="entry name" value="P-loop containing nucleotide triphosphate hydrolases"/>
    <property type="match status" value="1"/>
</dbReference>
<dbReference type="PANTHER" id="PTHR21087">
    <property type="entry name" value="SHIKIMATE KINASE"/>
    <property type="match status" value="1"/>
</dbReference>
<dbReference type="InterPro" id="IPR027417">
    <property type="entry name" value="P-loop_NTPase"/>
</dbReference>
<dbReference type="RefSeq" id="WP_136152882.1">
    <property type="nucleotide sequence ID" value="NZ_CP038810.1"/>
</dbReference>
<keyword evidence="4 7" id="KW-0418">Kinase</keyword>
<feature type="binding site" evidence="7">
    <location>
        <begin position="11"/>
        <end position="16"/>
    </location>
    <ligand>
        <name>ATP</name>
        <dbReference type="ChEBI" id="CHEBI:30616"/>
    </ligand>
</feature>
<dbReference type="CDD" id="cd00464">
    <property type="entry name" value="SK"/>
    <property type="match status" value="1"/>
</dbReference>
<keyword evidence="7" id="KW-0479">Metal-binding</keyword>
<keyword evidence="3 7" id="KW-0547">Nucleotide-binding</keyword>
<dbReference type="GO" id="GO:0000287">
    <property type="term" value="F:magnesium ion binding"/>
    <property type="evidence" value="ECO:0007669"/>
    <property type="project" value="UniProtKB-UniRule"/>
</dbReference>
<dbReference type="HAMAP" id="MF_00109">
    <property type="entry name" value="Shikimate_kinase"/>
    <property type="match status" value="1"/>
</dbReference>
<dbReference type="GO" id="GO:0009073">
    <property type="term" value="P:aromatic amino acid family biosynthetic process"/>
    <property type="evidence" value="ECO:0007669"/>
    <property type="project" value="UniProtKB-KW"/>
</dbReference>
<comment type="similarity">
    <text evidence="7">Belongs to the shikimate kinase family.</text>
</comment>
<evidence type="ECO:0000256" key="3">
    <source>
        <dbReference type="ARBA" id="ARBA00022741"/>
    </source>
</evidence>
<comment type="cofactor">
    <cofactor evidence="7">
        <name>Mg(2+)</name>
        <dbReference type="ChEBI" id="CHEBI:18420"/>
    </cofactor>
    <text evidence="7">Binds 1 Mg(2+) ion per subunit.</text>
</comment>
<feature type="binding site" evidence="7">
    <location>
        <position position="57"/>
    </location>
    <ligand>
        <name>substrate</name>
    </ligand>
</feature>
<evidence type="ECO:0000256" key="4">
    <source>
        <dbReference type="ARBA" id="ARBA00022777"/>
    </source>
</evidence>
<comment type="pathway">
    <text evidence="7">Metabolic intermediate biosynthesis; chorismate biosynthesis; chorismate from D-erythrose 4-phosphate and phosphoenolpyruvate: step 5/7.</text>
</comment>
<reference evidence="8 9" key="1">
    <citation type="submission" date="2019-04" db="EMBL/GenBank/DDBJ databases">
        <title>Flavobacterium sp. GS03.</title>
        <authorList>
            <person name="Kim H."/>
        </authorList>
    </citation>
    <scope>NUCLEOTIDE SEQUENCE [LARGE SCALE GENOMIC DNA]</scope>
    <source>
        <strain evidence="8 9">GS03</strain>
    </source>
</reference>
<organism evidence="8 9">
    <name type="scientific">Flavobacterium sangjuense</name>
    <dbReference type="NCBI Taxonomy" id="2518177"/>
    <lineage>
        <taxon>Bacteria</taxon>
        <taxon>Pseudomonadati</taxon>
        <taxon>Bacteroidota</taxon>
        <taxon>Flavobacteriia</taxon>
        <taxon>Flavobacteriales</taxon>
        <taxon>Flavobacteriaceae</taxon>
        <taxon>Flavobacterium</taxon>
    </lineage>
</organism>
<keyword evidence="9" id="KW-1185">Reference proteome</keyword>
<comment type="subunit">
    <text evidence="7">Monomer.</text>
</comment>
<feature type="binding site" evidence="7">
    <location>
        <position position="142"/>
    </location>
    <ligand>
        <name>substrate</name>
    </ligand>
</feature>
<keyword evidence="7" id="KW-0460">Magnesium</keyword>
<keyword evidence="1 7" id="KW-0028">Amino-acid biosynthesis</keyword>
<comment type="caution">
    <text evidence="7">Lacks conserved residue(s) required for the propagation of feature annotation.</text>
</comment>
<keyword evidence="5 7" id="KW-0067">ATP-binding</keyword>
<dbReference type="EC" id="2.7.1.71" evidence="7"/>
<dbReference type="GO" id="GO:0009423">
    <property type="term" value="P:chorismate biosynthetic process"/>
    <property type="evidence" value="ECO:0007669"/>
    <property type="project" value="UniProtKB-UniRule"/>
</dbReference>
<dbReference type="Pfam" id="PF01202">
    <property type="entry name" value="SKI"/>
    <property type="match status" value="1"/>
</dbReference>
<comment type="function">
    <text evidence="7">Catalyzes the specific phosphorylation of the 3-hydroxyl group of shikimic acid using ATP as a cosubstrate.</text>
</comment>
<evidence type="ECO:0000256" key="2">
    <source>
        <dbReference type="ARBA" id="ARBA00022679"/>
    </source>
</evidence>
<comment type="catalytic activity">
    <reaction evidence="7">
        <text>shikimate + ATP = 3-phosphoshikimate + ADP + H(+)</text>
        <dbReference type="Rhea" id="RHEA:13121"/>
        <dbReference type="ChEBI" id="CHEBI:15378"/>
        <dbReference type="ChEBI" id="CHEBI:30616"/>
        <dbReference type="ChEBI" id="CHEBI:36208"/>
        <dbReference type="ChEBI" id="CHEBI:145989"/>
        <dbReference type="ChEBI" id="CHEBI:456216"/>
        <dbReference type="EC" id="2.7.1.71"/>
    </reaction>
</comment>
<dbReference type="OrthoDB" id="9800332at2"/>
<sequence>MKKVILVGYMAVGKTTIAQLLSEKTGVKYVDLDNLIEEKTNLTISELFKQKGEIYFRRIEHEIFKEITENGENLIISTGGGTPCYADNHLLLNGKNNISIYLNASLPVILERLISEKKTRPLVASQSEEELKEFVSKHLFERSYFYNQATFKVNIDNKTPDSIVQEILQFLD</sequence>
<dbReference type="EMBL" id="CP038810">
    <property type="protein sequence ID" value="QBZ99011.1"/>
    <property type="molecule type" value="Genomic_DNA"/>
</dbReference>
<evidence type="ECO:0000313" key="9">
    <source>
        <dbReference type="Proteomes" id="UP000296862"/>
    </source>
</evidence>
<keyword evidence="7" id="KW-0963">Cytoplasm</keyword>
<evidence type="ECO:0000313" key="8">
    <source>
        <dbReference type="EMBL" id="QBZ99011.1"/>
    </source>
</evidence>
<dbReference type="PRINTS" id="PR01100">
    <property type="entry name" value="SHIKIMTKNASE"/>
</dbReference>
<dbReference type="InterPro" id="IPR031322">
    <property type="entry name" value="Shikimate/glucono_kinase"/>
</dbReference>
<dbReference type="AlphaFoldDB" id="A0A4P7PVH4"/>
<gene>
    <name evidence="7 8" type="primary">aroK</name>
    <name evidence="8" type="ORF">GS03_02523</name>
</gene>
<accession>A0A4P7PVH4</accession>
<name>A0A4P7PVH4_9FLAO</name>
<proteinExistence type="inferred from homology"/>
<feature type="binding site" evidence="7">
    <location>
        <position position="80"/>
    </location>
    <ligand>
        <name>substrate</name>
    </ligand>
</feature>
<feature type="binding site" evidence="7">
    <location>
        <position position="120"/>
    </location>
    <ligand>
        <name>ATP</name>
        <dbReference type="ChEBI" id="CHEBI:30616"/>
    </ligand>
</feature>
<feature type="binding site" evidence="7">
    <location>
        <position position="33"/>
    </location>
    <ligand>
        <name>substrate</name>
    </ligand>
</feature>
<protein>
    <recommendedName>
        <fullName evidence="7">Shikimate kinase</fullName>
        <shortName evidence="7">SK</shortName>
        <ecNumber evidence="7">2.7.1.71</ecNumber>
    </recommendedName>
</protein>
<keyword evidence="2 7" id="KW-0808">Transferase</keyword>
<dbReference type="SUPFAM" id="SSF52540">
    <property type="entry name" value="P-loop containing nucleoside triphosphate hydrolases"/>
    <property type="match status" value="1"/>
</dbReference>
<evidence type="ECO:0000256" key="6">
    <source>
        <dbReference type="ARBA" id="ARBA00023141"/>
    </source>
</evidence>
<evidence type="ECO:0000256" key="1">
    <source>
        <dbReference type="ARBA" id="ARBA00022605"/>
    </source>
</evidence>
<dbReference type="PANTHER" id="PTHR21087:SF16">
    <property type="entry name" value="SHIKIMATE KINASE 1, CHLOROPLASTIC"/>
    <property type="match status" value="1"/>
</dbReference>
<feature type="binding site" evidence="7">
    <location>
        <position position="15"/>
    </location>
    <ligand>
        <name>Mg(2+)</name>
        <dbReference type="ChEBI" id="CHEBI:18420"/>
    </ligand>
</feature>
<dbReference type="GO" id="GO:0005829">
    <property type="term" value="C:cytosol"/>
    <property type="evidence" value="ECO:0007669"/>
    <property type="project" value="TreeGrafter"/>
</dbReference>
<dbReference type="Proteomes" id="UP000296862">
    <property type="component" value="Chromosome"/>
</dbReference>
<comment type="subcellular location">
    <subcellularLocation>
        <location evidence="7">Cytoplasm</location>
    </subcellularLocation>
</comment>
<dbReference type="GO" id="GO:0005524">
    <property type="term" value="F:ATP binding"/>
    <property type="evidence" value="ECO:0007669"/>
    <property type="project" value="UniProtKB-UniRule"/>
</dbReference>
<dbReference type="KEGG" id="fsn:GS03_02523"/>